<dbReference type="SMART" id="SM00448">
    <property type="entry name" value="REC"/>
    <property type="match status" value="1"/>
</dbReference>
<dbReference type="PANTHER" id="PTHR43719">
    <property type="entry name" value="TWO-COMPONENT HISTIDINE KINASE"/>
    <property type="match status" value="1"/>
</dbReference>
<dbReference type="CDD" id="cd17546">
    <property type="entry name" value="REC_hyHK_CKI1_RcsC-like"/>
    <property type="match status" value="1"/>
</dbReference>
<evidence type="ECO:0000313" key="4">
    <source>
        <dbReference type="EMBL" id="SHF05363.1"/>
    </source>
</evidence>
<feature type="modified residue" description="4-aspartylphosphate" evidence="2">
    <location>
        <position position="62"/>
    </location>
</feature>
<dbReference type="PANTHER" id="PTHR43719:SF28">
    <property type="entry name" value="PEROXIDE STRESS-ACTIVATED HISTIDINE KINASE MAK1-RELATED"/>
    <property type="match status" value="1"/>
</dbReference>
<evidence type="ECO:0000259" key="3">
    <source>
        <dbReference type="PROSITE" id="PS50110"/>
    </source>
</evidence>
<dbReference type="InterPro" id="IPR011006">
    <property type="entry name" value="CheY-like_superfamily"/>
</dbReference>
<evidence type="ECO:0000313" key="5">
    <source>
        <dbReference type="Proteomes" id="UP000184436"/>
    </source>
</evidence>
<keyword evidence="1 2" id="KW-0597">Phosphoprotein</keyword>
<dbReference type="Gene3D" id="3.40.50.2300">
    <property type="match status" value="1"/>
</dbReference>
<dbReference type="RefSeq" id="WP_073349549.1">
    <property type="nucleotide sequence ID" value="NZ_FQVD01000010.1"/>
</dbReference>
<dbReference type="OrthoDB" id="9796457at2"/>
<sequence>MESEQIKEFRPLILVAEDDDSNFKLIKAIIGKKCDIQWAKNGEEIVGLFKQYRHEAKAILMDIKMPVMNGLEATKIIREEDKEIPIIMQTAYAFSSDRENAMNAGASEVLVKPITLGVLRNALSGYFPALQW</sequence>
<accession>A0A1M4YI91</accession>
<dbReference type="PROSITE" id="PS50110">
    <property type="entry name" value="RESPONSE_REGULATORY"/>
    <property type="match status" value="1"/>
</dbReference>
<organism evidence="4 5">
    <name type="scientific">Bacteroides faecichinchillae</name>
    <dbReference type="NCBI Taxonomy" id="871325"/>
    <lineage>
        <taxon>Bacteria</taxon>
        <taxon>Pseudomonadati</taxon>
        <taxon>Bacteroidota</taxon>
        <taxon>Bacteroidia</taxon>
        <taxon>Bacteroidales</taxon>
        <taxon>Bacteroidaceae</taxon>
        <taxon>Bacteroides</taxon>
    </lineage>
</organism>
<dbReference type="EMBL" id="FQVD01000010">
    <property type="protein sequence ID" value="SHF05363.1"/>
    <property type="molecule type" value="Genomic_DNA"/>
</dbReference>
<reference evidence="4 5" key="1">
    <citation type="submission" date="2016-11" db="EMBL/GenBank/DDBJ databases">
        <authorList>
            <person name="Jaros S."/>
            <person name="Januszkiewicz K."/>
            <person name="Wedrychowicz H."/>
        </authorList>
    </citation>
    <scope>NUCLEOTIDE SEQUENCE [LARGE SCALE GENOMIC DNA]</scope>
    <source>
        <strain evidence="4 5">DSM 26883</strain>
    </source>
</reference>
<evidence type="ECO:0000256" key="1">
    <source>
        <dbReference type="ARBA" id="ARBA00022553"/>
    </source>
</evidence>
<dbReference type="STRING" id="871325.SAMN05444349_110115"/>
<evidence type="ECO:0000256" key="2">
    <source>
        <dbReference type="PROSITE-ProRule" id="PRU00169"/>
    </source>
</evidence>
<protein>
    <submittedName>
        <fullName evidence="4">CheY chemotaxis protein or a CheY-like REC (Receiver) domain</fullName>
    </submittedName>
</protein>
<dbReference type="Pfam" id="PF00072">
    <property type="entry name" value="Response_reg"/>
    <property type="match status" value="1"/>
</dbReference>
<dbReference type="GO" id="GO:0000160">
    <property type="term" value="P:phosphorelay signal transduction system"/>
    <property type="evidence" value="ECO:0007669"/>
    <property type="project" value="InterPro"/>
</dbReference>
<dbReference type="InterPro" id="IPR001789">
    <property type="entry name" value="Sig_transdc_resp-reg_receiver"/>
</dbReference>
<feature type="domain" description="Response regulatory" evidence="3">
    <location>
        <begin position="12"/>
        <end position="127"/>
    </location>
</feature>
<dbReference type="SUPFAM" id="SSF52172">
    <property type="entry name" value="CheY-like"/>
    <property type="match status" value="1"/>
</dbReference>
<keyword evidence="5" id="KW-1185">Reference proteome</keyword>
<dbReference type="AlphaFoldDB" id="A0A1M4YI91"/>
<dbReference type="Proteomes" id="UP000184436">
    <property type="component" value="Unassembled WGS sequence"/>
</dbReference>
<gene>
    <name evidence="4" type="ORF">SAMN05444349_110115</name>
</gene>
<dbReference type="InterPro" id="IPR050956">
    <property type="entry name" value="2C_system_His_kinase"/>
</dbReference>
<name>A0A1M4YI91_9BACE</name>
<proteinExistence type="predicted"/>